<dbReference type="Proteomes" id="UP000761264">
    <property type="component" value="Unassembled WGS sequence"/>
</dbReference>
<protein>
    <submittedName>
        <fullName evidence="2">Uncharacterized protein</fullName>
    </submittedName>
</protein>
<dbReference type="RefSeq" id="WP_167227738.1">
    <property type="nucleotide sequence ID" value="NZ_JAAQPH010000016.1"/>
</dbReference>
<feature type="transmembrane region" description="Helical" evidence="1">
    <location>
        <begin position="113"/>
        <end position="134"/>
    </location>
</feature>
<sequence>MTAIFQLQRAMLGYAAGAGLAVLVIAVMVGPMAGAFAFVVGAAIAAVCGVFVFLPVVLLLIWIGQLRIWWVVLLAPVLLLAGSSILFPPDDLALTLAFLKRDGAGQLVPDWKLIAAAGSAAAAGLIGWLVGFGFRTRPAPPEDDRSA</sequence>
<feature type="transmembrane region" description="Helical" evidence="1">
    <location>
        <begin position="35"/>
        <end position="61"/>
    </location>
</feature>
<name>A0A967F0F6_9PROT</name>
<gene>
    <name evidence="2" type="ORF">HBA54_19450</name>
</gene>
<keyword evidence="1" id="KW-0472">Membrane</keyword>
<keyword evidence="1" id="KW-0812">Transmembrane</keyword>
<proteinExistence type="predicted"/>
<dbReference type="AlphaFoldDB" id="A0A967F0F6"/>
<organism evidence="2 3">
    <name type="scientific">Pelagibius litoralis</name>
    <dbReference type="NCBI Taxonomy" id="374515"/>
    <lineage>
        <taxon>Bacteria</taxon>
        <taxon>Pseudomonadati</taxon>
        <taxon>Pseudomonadota</taxon>
        <taxon>Alphaproteobacteria</taxon>
        <taxon>Rhodospirillales</taxon>
        <taxon>Rhodovibrionaceae</taxon>
        <taxon>Pelagibius</taxon>
    </lineage>
</organism>
<dbReference type="EMBL" id="JAAQPH010000016">
    <property type="protein sequence ID" value="NIA70779.1"/>
    <property type="molecule type" value="Genomic_DNA"/>
</dbReference>
<accession>A0A967F0F6</accession>
<reference evidence="2" key="1">
    <citation type="submission" date="2020-03" db="EMBL/GenBank/DDBJ databases">
        <title>Genome of Pelagibius litoralis DSM 21314T.</title>
        <authorList>
            <person name="Wang G."/>
        </authorList>
    </citation>
    <scope>NUCLEOTIDE SEQUENCE</scope>
    <source>
        <strain evidence="2">DSM 21314</strain>
    </source>
</reference>
<keyword evidence="1" id="KW-1133">Transmembrane helix</keyword>
<comment type="caution">
    <text evidence="2">The sequence shown here is derived from an EMBL/GenBank/DDBJ whole genome shotgun (WGS) entry which is preliminary data.</text>
</comment>
<keyword evidence="3" id="KW-1185">Reference proteome</keyword>
<evidence type="ECO:0000256" key="1">
    <source>
        <dbReference type="SAM" id="Phobius"/>
    </source>
</evidence>
<evidence type="ECO:0000313" key="3">
    <source>
        <dbReference type="Proteomes" id="UP000761264"/>
    </source>
</evidence>
<evidence type="ECO:0000313" key="2">
    <source>
        <dbReference type="EMBL" id="NIA70779.1"/>
    </source>
</evidence>
<feature type="transmembrane region" description="Helical" evidence="1">
    <location>
        <begin position="12"/>
        <end position="29"/>
    </location>
</feature>
<feature type="transmembrane region" description="Helical" evidence="1">
    <location>
        <begin position="68"/>
        <end position="87"/>
    </location>
</feature>